<keyword evidence="6" id="KW-0479">Metal-binding</keyword>
<gene>
    <name evidence="14" type="primary">cpdC</name>
    <name evidence="14" type="ORF">J42TS3_03810</name>
</gene>
<organism evidence="14 15">
    <name type="scientific">Paenibacillus vini</name>
    <dbReference type="NCBI Taxonomy" id="1476024"/>
    <lineage>
        <taxon>Bacteria</taxon>
        <taxon>Bacillati</taxon>
        <taxon>Bacillota</taxon>
        <taxon>Bacilli</taxon>
        <taxon>Bacillales</taxon>
        <taxon>Paenibacillaceae</taxon>
        <taxon>Paenibacillus</taxon>
    </lineage>
</organism>
<dbReference type="Gene3D" id="3.90.780.10">
    <property type="entry name" value="5'-Nucleotidase, C-terminal domain"/>
    <property type="match status" value="1"/>
</dbReference>
<sequence length="537" mass="59835">MKMEAEFETRNTTKTKKTITLLATSDIHGYLYPTNYRTRDEVDLGLGKLAAIIREERRQDPDLLLLDNGDIIQGSPLAAYAIKHGAEVHPAIEALNALGYDGVVPGNHEFNYGLEPLSKIMKDSSFPWLSAGITMQGSSEPAFGQPYLIKMIEGIKIAVLGVTTHYVPNWENPANIQGLRFHNTLATVKEWVPRIRMEEQPDVMIVAYHGGFERDLRTGEAAEKLTGENQGYAMCADVDGIDVLITGHQHRLLAGEVRGVTIIQPGCNGQAIGKVSVELVHEQGQWTIRQKRAELLKPDGPLEAETAVLALSRELEERTQRWLDEPIGRTQGDMTLDSPLGCRLAEHPFIEFVNRVQMEKAGVTVSCTALLHEESPGFGEIITRRDVLANFVYPNTLAVLRLTGRDIRAALEQTACYFTVGKDGDLEVNPVYLEPKAQHYNYDMWEGIEYVLNVAKPEGSRVIRLLYEGAELSDELELDVVMNSYRAGGGGDYDMFRGKEVIREISADTADLVEEYIGRHMTISALCNNNWKVVLEP</sequence>
<evidence type="ECO:0000256" key="7">
    <source>
        <dbReference type="ARBA" id="ARBA00022729"/>
    </source>
</evidence>
<dbReference type="InterPro" id="IPR041827">
    <property type="entry name" value="CpdB_N"/>
</dbReference>
<dbReference type="InterPro" id="IPR006179">
    <property type="entry name" value="5_nucleotidase/apyrase"/>
</dbReference>
<dbReference type="SUPFAM" id="SSF55816">
    <property type="entry name" value="5'-nucleotidase (syn. UDP-sugar hydrolase), C-terminal domain"/>
    <property type="match status" value="1"/>
</dbReference>
<dbReference type="CDD" id="cd07410">
    <property type="entry name" value="MPP_CpdB_N"/>
    <property type="match status" value="1"/>
</dbReference>
<dbReference type="EMBL" id="BOSL01000001">
    <property type="protein sequence ID" value="GIP51346.1"/>
    <property type="molecule type" value="Genomic_DNA"/>
</dbReference>
<name>A0ABQ4M5R1_9BACL</name>
<evidence type="ECO:0000256" key="9">
    <source>
        <dbReference type="ARBA" id="ARBA00022801"/>
    </source>
</evidence>
<dbReference type="InterPro" id="IPR008334">
    <property type="entry name" value="5'-Nucleotdase_C"/>
</dbReference>
<dbReference type="PROSITE" id="PS00785">
    <property type="entry name" value="5_NUCLEOTIDASE_1"/>
    <property type="match status" value="1"/>
</dbReference>
<evidence type="ECO:0000256" key="6">
    <source>
        <dbReference type="ARBA" id="ARBA00022723"/>
    </source>
</evidence>
<evidence type="ECO:0000256" key="8">
    <source>
        <dbReference type="ARBA" id="ARBA00022741"/>
    </source>
</evidence>
<dbReference type="InterPro" id="IPR004843">
    <property type="entry name" value="Calcineurin-like_PHP"/>
</dbReference>
<comment type="catalytic activity">
    <reaction evidence="1">
        <text>a ribonucleoside 3'-phosphate + H2O = a ribonucleoside + phosphate</text>
        <dbReference type="Rhea" id="RHEA:10144"/>
        <dbReference type="ChEBI" id="CHEBI:13197"/>
        <dbReference type="ChEBI" id="CHEBI:15377"/>
        <dbReference type="ChEBI" id="CHEBI:18254"/>
        <dbReference type="ChEBI" id="CHEBI:43474"/>
        <dbReference type="EC" id="3.1.3.6"/>
    </reaction>
</comment>
<dbReference type="Proteomes" id="UP000679992">
    <property type="component" value="Unassembled WGS sequence"/>
</dbReference>
<protein>
    <submittedName>
        <fullName evidence="14">2',3'-cyclic-nucleotide 2'-phosphodiesterase</fullName>
    </submittedName>
</protein>
<proteinExistence type="inferred from homology"/>
<evidence type="ECO:0000256" key="1">
    <source>
        <dbReference type="ARBA" id="ARBA00000527"/>
    </source>
</evidence>
<evidence type="ECO:0000256" key="5">
    <source>
        <dbReference type="ARBA" id="ARBA00006654"/>
    </source>
</evidence>
<evidence type="ECO:0000256" key="4">
    <source>
        <dbReference type="ARBA" id="ARBA00004196"/>
    </source>
</evidence>
<dbReference type="InterPro" id="IPR006146">
    <property type="entry name" value="5'-Nucleotdase_CS"/>
</dbReference>
<evidence type="ECO:0000259" key="13">
    <source>
        <dbReference type="Pfam" id="PF02872"/>
    </source>
</evidence>
<keyword evidence="10" id="KW-0511">Multifunctional enzyme</keyword>
<evidence type="ECO:0000256" key="11">
    <source>
        <dbReference type="RuleBase" id="RU362119"/>
    </source>
</evidence>
<dbReference type="InterPro" id="IPR036907">
    <property type="entry name" value="5'-Nucleotdase_C_sf"/>
</dbReference>
<evidence type="ECO:0000259" key="12">
    <source>
        <dbReference type="Pfam" id="PF00149"/>
    </source>
</evidence>
<dbReference type="SUPFAM" id="SSF56300">
    <property type="entry name" value="Metallo-dependent phosphatases"/>
    <property type="match status" value="1"/>
</dbReference>
<dbReference type="PRINTS" id="PR01607">
    <property type="entry name" value="APYRASEFAMLY"/>
</dbReference>
<dbReference type="RefSeq" id="WP_244861345.1">
    <property type="nucleotide sequence ID" value="NZ_BOSL01000001.1"/>
</dbReference>
<comment type="subcellular location">
    <subcellularLocation>
        <location evidence="4">Cell envelope</location>
    </subcellularLocation>
</comment>
<accession>A0ABQ4M5R1</accession>
<evidence type="ECO:0000256" key="3">
    <source>
        <dbReference type="ARBA" id="ARBA00001968"/>
    </source>
</evidence>
<comment type="catalytic activity">
    <reaction evidence="2">
        <text>a nucleoside 2',3'-cyclic phosphate + H2O = a nucleoside 3'-phosphate + H(+)</text>
        <dbReference type="Rhea" id="RHEA:19621"/>
        <dbReference type="ChEBI" id="CHEBI:15377"/>
        <dbReference type="ChEBI" id="CHEBI:15378"/>
        <dbReference type="ChEBI" id="CHEBI:66949"/>
        <dbReference type="ChEBI" id="CHEBI:66954"/>
        <dbReference type="EC" id="3.1.4.16"/>
    </reaction>
</comment>
<keyword evidence="9 11" id="KW-0378">Hydrolase</keyword>
<dbReference type="PANTHER" id="PTHR11575">
    <property type="entry name" value="5'-NUCLEOTIDASE-RELATED"/>
    <property type="match status" value="1"/>
</dbReference>
<comment type="cofactor">
    <cofactor evidence="3">
        <name>a divalent metal cation</name>
        <dbReference type="ChEBI" id="CHEBI:60240"/>
    </cofactor>
</comment>
<evidence type="ECO:0000256" key="2">
    <source>
        <dbReference type="ARBA" id="ARBA00001730"/>
    </source>
</evidence>
<keyword evidence="15" id="KW-1185">Reference proteome</keyword>
<keyword evidence="8 11" id="KW-0547">Nucleotide-binding</keyword>
<comment type="caution">
    <text evidence="14">The sequence shown here is derived from an EMBL/GenBank/DDBJ whole genome shotgun (WGS) entry which is preliminary data.</text>
</comment>
<feature type="domain" description="Calcineurin-like phosphoesterase" evidence="12">
    <location>
        <begin position="20"/>
        <end position="251"/>
    </location>
</feature>
<feature type="domain" description="5'-Nucleotidase C-terminal" evidence="13">
    <location>
        <begin position="327"/>
        <end position="496"/>
    </location>
</feature>
<dbReference type="Pfam" id="PF00149">
    <property type="entry name" value="Metallophos"/>
    <property type="match status" value="1"/>
</dbReference>
<evidence type="ECO:0000256" key="10">
    <source>
        <dbReference type="ARBA" id="ARBA00023268"/>
    </source>
</evidence>
<keyword evidence="7" id="KW-0732">Signal</keyword>
<dbReference type="Gene3D" id="3.60.21.10">
    <property type="match status" value="1"/>
</dbReference>
<evidence type="ECO:0000313" key="14">
    <source>
        <dbReference type="EMBL" id="GIP51346.1"/>
    </source>
</evidence>
<dbReference type="PANTHER" id="PTHR11575:SF6">
    <property type="entry name" value="2',3'-CYCLIC-NUCLEOTIDE 2'-PHOSPHODIESTERASE_3'-NUCLEOTIDASE"/>
    <property type="match status" value="1"/>
</dbReference>
<dbReference type="Pfam" id="PF02872">
    <property type="entry name" value="5_nucleotid_C"/>
    <property type="match status" value="1"/>
</dbReference>
<reference evidence="14 15" key="1">
    <citation type="submission" date="2021-03" db="EMBL/GenBank/DDBJ databases">
        <title>Antimicrobial resistance genes in bacteria isolated from Japanese honey, and their potential for conferring macrolide and lincosamide resistance in the American foulbrood pathogen Paenibacillus larvae.</title>
        <authorList>
            <person name="Okamoto M."/>
            <person name="Kumagai M."/>
            <person name="Kanamori H."/>
            <person name="Takamatsu D."/>
        </authorList>
    </citation>
    <scope>NUCLEOTIDE SEQUENCE [LARGE SCALE GENOMIC DNA]</scope>
    <source>
        <strain evidence="14 15">J42TS3</strain>
    </source>
</reference>
<dbReference type="InterPro" id="IPR029052">
    <property type="entry name" value="Metallo-depent_PP-like"/>
</dbReference>
<comment type="similarity">
    <text evidence="5 11">Belongs to the 5'-nucleotidase family.</text>
</comment>
<evidence type="ECO:0000313" key="15">
    <source>
        <dbReference type="Proteomes" id="UP000679992"/>
    </source>
</evidence>